<dbReference type="Proteomes" id="UP001396334">
    <property type="component" value="Unassembled WGS sequence"/>
</dbReference>
<dbReference type="PANTHER" id="PTHR47723">
    <property type="entry name" value="OS05G0353850 PROTEIN"/>
    <property type="match status" value="1"/>
</dbReference>
<dbReference type="EMBL" id="JBBPBN010000060">
    <property type="protein sequence ID" value="KAK8987525.1"/>
    <property type="molecule type" value="Genomic_DNA"/>
</dbReference>
<evidence type="ECO:0000313" key="3">
    <source>
        <dbReference type="Proteomes" id="UP001396334"/>
    </source>
</evidence>
<feature type="domain" description="RNase H type-1" evidence="1">
    <location>
        <begin position="34"/>
        <end position="118"/>
    </location>
</feature>
<reference evidence="2 3" key="1">
    <citation type="journal article" date="2024" name="G3 (Bethesda)">
        <title>Genome assembly of Hibiscus sabdariffa L. provides insights into metabolisms of medicinal natural products.</title>
        <authorList>
            <person name="Kim T."/>
        </authorList>
    </citation>
    <scope>NUCLEOTIDE SEQUENCE [LARGE SCALE GENOMIC DNA]</scope>
    <source>
        <strain evidence="2">TK-2024</strain>
        <tissue evidence="2">Old leaves</tissue>
    </source>
</reference>
<dbReference type="Pfam" id="PF13456">
    <property type="entry name" value="RVT_3"/>
    <property type="match status" value="1"/>
</dbReference>
<keyword evidence="3" id="KW-1185">Reference proteome</keyword>
<sequence length="132" mass="14890">MGETSRALVRNKQSVAEPLVISWKLSIHGQWKLNVDGARCSSDRRASCCEVIRDGMGVRVTGFSKFIGRCFVLELKLWGIYEGLKCARSLNLHSLVVESDCLDVIRMMNNINDYVTSSTLIGHIKVLLDFLW</sequence>
<organism evidence="2 3">
    <name type="scientific">Hibiscus sabdariffa</name>
    <name type="common">roselle</name>
    <dbReference type="NCBI Taxonomy" id="183260"/>
    <lineage>
        <taxon>Eukaryota</taxon>
        <taxon>Viridiplantae</taxon>
        <taxon>Streptophyta</taxon>
        <taxon>Embryophyta</taxon>
        <taxon>Tracheophyta</taxon>
        <taxon>Spermatophyta</taxon>
        <taxon>Magnoliopsida</taxon>
        <taxon>eudicotyledons</taxon>
        <taxon>Gunneridae</taxon>
        <taxon>Pentapetalae</taxon>
        <taxon>rosids</taxon>
        <taxon>malvids</taxon>
        <taxon>Malvales</taxon>
        <taxon>Malvaceae</taxon>
        <taxon>Malvoideae</taxon>
        <taxon>Hibiscus</taxon>
    </lineage>
</organism>
<comment type="caution">
    <text evidence="2">The sequence shown here is derived from an EMBL/GenBank/DDBJ whole genome shotgun (WGS) entry which is preliminary data.</text>
</comment>
<dbReference type="InterPro" id="IPR053151">
    <property type="entry name" value="RNase_H-like"/>
</dbReference>
<dbReference type="SUPFAM" id="SSF53098">
    <property type="entry name" value="Ribonuclease H-like"/>
    <property type="match status" value="1"/>
</dbReference>
<dbReference type="CDD" id="cd06222">
    <property type="entry name" value="RNase_H_like"/>
    <property type="match status" value="1"/>
</dbReference>
<dbReference type="InterPro" id="IPR012337">
    <property type="entry name" value="RNaseH-like_sf"/>
</dbReference>
<dbReference type="InterPro" id="IPR036397">
    <property type="entry name" value="RNaseH_sf"/>
</dbReference>
<dbReference type="Gene3D" id="3.30.420.10">
    <property type="entry name" value="Ribonuclease H-like superfamily/Ribonuclease H"/>
    <property type="match status" value="1"/>
</dbReference>
<evidence type="ECO:0000259" key="1">
    <source>
        <dbReference type="Pfam" id="PF13456"/>
    </source>
</evidence>
<proteinExistence type="predicted"/>
<dbReference type="InterPro" id="IPR044730">
    <property type="entry name" value="RNase_H-like_dom_plant"/>
</dbReference>
<accession>A0ABR2PH58</accession>
<gene>
    <name evidence="2" type="ORF">V6N11_027275</name>
</gene>
<evidence type="ECO:0000313" key="2">
    <source>
        <dbReference type="EMBL" id="KAK8987525.1"/>
    </source>
</evidence>
<dbReference type="PANTHER" id="PTHR47723:SF13">
    <property type="entry name" value="PUTATIVE-RELATED"/>
    <property type="match status" value="1"/>
</dbReference>
<protein>
    <recommendedName>
        <fullName evidence="1">RNase H type-1 domain-containing protein</fullName>
    </recommendedName>
</protein>
<dbReference type="InterPro" id="IPR002156">
    <property type="entry name" value="RNaseH_domain"/>
</dbReference>
<name>A0ABR2PH58_9ROSI</name>